<proteinExistence type="predicted"/>
<dbReference type="EMBL" id="UINC01187172">
    <property type="protein sequence ID" value="SVD99754.1"/>
    <property type="molecule type" value="Genomic_DNA"/>
</dbReference>
<keyword evidence="1" id="KW-1133">Transmembrane helix</keyword>
<keyword evidence="1" id="KW-0472">Membrane</keyword>
<keyword evidence="1" id="KW-0812">Transmembrane</keyword>
<feature type="non-terminal residue" evidence="2">
    <location>
        <position position="186"/>
    </location>
</feature>
<feature type="transmembrane region" description="Helical" evidence="1">
    <location>
        <begin position="19"/>
        <end position="36"/>
    </location>
</feature>
<dbReference type="AlphaFoldDB" id="A0A382ZW72"/>
<dbReference type="InterPro" id="IPR013320">
    <property type="entry name" value="ConA-like_dom_sf"/>
</dbReference>
<evidence type="ECO:0008006" key="3">
    <source>
        <dbReference type="Google" id="ProtNLM"/>
    </source>
</evidence>
<accession>A0A382ZW72</accession>
<evidence type="ECO:0000313" key="2">
    <source>
        <dbReference type="EMBL" id="SVD99754.1"/>
    </source>
</evidence>
<gene>
    <name evidence="2" type="ORF">METZ01_LOCUS452608</name>
</gene>
<dbReference type="Gene3D" id="2.60.120.200">
    <property type="match status" value="1"/>
</dbReference>
<dbReference type="SUPFAM" id="SSF49899">
    <property type="entry name" value="Concanavalin A-like lectins/glucanases"/>
    <property type="match status" value="1"/>
</dbReference>
<protein>
    <recommendedName>
        <fullName evidence="3">LamG domain-containing protein</fullName>
    </recommendedName>
</protein>
<evidence type="ECO:0000256" key="1">
    <source>
        <dbReference type="SAM" id="Phobius"/>
    </source>
</evidence>
<name>A0A382ZW72_9ZZZZ</name>
<organism evidence="2">
    <name type="scientific">marine metagenome</name>
    <dbReference type="NCBI Taxonomy" id="408172"/>
    <lineage>
        <taxon>unclassified sequences</taxon>
        <taxon>metagenomes</taxon>
        <taxon>ecological metagenomes</taxon>
    </lineage>
</organism>
<sequence>MKDHIQQVYGGKLKNIIDFYKWILVCLIFSSLLVVCKNSSALNMKNLVTLWLFDEGSGQVVADETGNGHQGTIQNPKWVAGKFGTSLEFQGQAGDPNYVIIRHHANFDFGQDDFTIGLWINSKKADAYIIAKRKLEPDNWWNLNSAIDRPGNFFGFEYAGGGAGAAAEFGAIDGKVEIVNSGWHHV</sequence>
<reference evidence="2" key="1">
    <citation type="submission" date="2018-05" db="EMBL/GenBank/DDBJ databases">
        <authorList>
            <person name="Lanie J.A."/>
            <person name="Ng W.-L."/>
            <person name="Kazmierczak K.M."/>
            <person name="Andrzejewski T.M."/>
            <person name="Davidsen T.M."/>
            <person name="Wayne K.J."/>
            <person name="Tettelin H."/>
            <person name="Glass J.I."/>
            <person name="Rusch D."/>
            <person name="Podicherti R."/>
            <person name="Tsui H.-C.T."/>
            <person name="Winkler M.E."/>
        </authorList>
    </citation>
    <scope>NUCLEOTIDE SEQUENCE</scope>
</reference>